<dbReference type="Ensembl" id="ENSMMDT00005005196.1">
    <property type="protein sequence ID" value="ENSMMDP00005005056.1"/>
    <property type="gene ID" value="ENSMMDG00005002809.1"/>
</dbReference>
<evidence type="ECO:0000256" key="1">
    <source>
        <dbReference type="ARBA" id="ARBA00022723"/>
    </source>
</evidence>
<protein>
    <recommendedName>
        <fullName evidence="7">THAP-type domain-containing protein</fullName>
    </recommendedName>
</protein>
<keyword evidence="9" id="KW-1185">Reference proteome</keyword>
<dbReference type="AlphaFoldDB" id="A0A667X844"/>
<reference evidence="8" key="3">
    <citation type="submission" date="2025-09" db="UniProtKB">
        <authorList>
            <consortium name="Ensembl"/>
        </authorList>
    </citation>
    <scope>IDENTIFICATION</scope>
</reference>
<organism evidence="8 9">
    <name type="scientific">Myripristis murdjan</name>
    <name type="common">pinecone soldierfish</name>
    <dbReference type="NCBI Taxonomy" id="586833"/>
    <lineage>
        <taxon>Eukaryota</taxon>
        <taxon>Metazoa</taxon>
        <taxon>Chordata</taxon>
        <taxon>Craniata</taxon>
        <taxon>Vertebrata</taxon>
        <taxon>Euteleostomi</taxon>
        <taxon>Actinopterygii</taxon>
        <taxon>Neopterygii</taxon>
        <taxon>Teleostei</taxon>
        <taxon>Neoteleostei</taxon>
        <taxon>Acanthomorphata</taxon>
        <taxon>Holocentriformes</taxon>
        <taxon>Holocentridae</taxon>
        <taxon>Myripristis</taxon>
    </lineage>
</organism>
<dbReference type="GO" id="GO:0003677">
    <property type="term" value="F:DNA binding"/>
    <property type="evidence" value="ECO:0007669"/>
    <property type="project" value="UniProtKB-UniRule"/>
</dbReference>
<reference evidence="8" key="1">
    <citation type="submission" date="2019-06" db="EMBL/GenBank/DDBJ databases">
        <authorList>
            <consortium name="Wellcome Sanger Institute Data Sharing"/>
        </authorList>
    </citation>
    <scope>NUCLEOTIDE SEQUENCE [LARGE SCALE GENOMIC DNA]</scope>
</reference>
<reference evidence="8" key="2">
    <citation type="submission" date="2025-08" db="UniProtKB">
        <authorList>
            <consortium name="Ensembl"/>
        </authorList>
    </citation>
    <scope>IDENTIFICATION</scope>
</reference>
<dbReference type="GO" id="GO:0008270">
    <property type="term" value="F:zinc ion binding"/>
    <property type="evidence" value="ECO:0007669"/>
    <property type="project" value="UniProtKB-KW"/>
</dbReference>
<keyword evidence="3" id="KW-0862">Zinc</keyword>
<sequence length="199" mass="23114">MPDSCCAVGCTNRRREKPGLCFYRIPSFKDNPERRNLWISAIKRNSAPEESKPWQPSKYTHVFAANTSSTISNAQSYIQVNTSIHSLMERYEQHNRMKNKRAEEKRQDAVEVLLQLSSVPDAEPAPPAEDEQQCQNKTCKEKFERLQRECYELRGGNQRLKEIIKSGTFDELAKEGFTQWTFFTNEMMTDTDKLILVLL</sequence>
<evidence type="ECO:0000256" key="4">
    <source>
        <dbReference type="ARBA" id="ARBA00023125"/>
    </source>
</evidence>
<proteinExistence type="predicted"/>
<evidence type="ECO:0000256" key="5">
    <source>
        <dbReference type="PROSITE-ProRule" id="PRU00309"/>
    </source>
</evidence>
<dbReference type="InParanoid" id="A0A667X844"/>
<keyword evidence="4 5" id="KW-0238">DNA-binding</keyword>
<keyword evidence="1" id="KW-0479">Metal-binding</keyword>
<evidence type="ECO:0000313" key="9">
    <source>
        <dbReference type="Proteomes" id="UP000472263"/>
    </source>
</evidence>
<dbReference type="Proteomes" id="UP000472263">
    <property type="component" value="Chromosome 4"/>
</dbReference>
<dbReference type="InterPro" id="IPR006612">
    <property type="entry name" value="THAP_Znf"/>
</dbReference>
<dbReference type="PROSITE" id="PS50950">
    <property type="entry name" value="ZF_THAP"/>
    <property type="match status" value="1"/>
</dbReference>
<evidence type="ECO:0000256" key="6">
    <source>
        <dbReference type="SAM" id="Coils"/>
    </source>
</evidence>
<evidence type="ECO:0000256" key="2">
    <source>
        <dbReference type="ARBA" id="ARBA00022771"/>
    </source>
</evidence>
<keyword evidence="6" id="KW-0175">Coiled coil</keyword>
<dbReference type="GeneTree" id="ENSGT00940000180456"/>
<feature type="domain" description="THAP-type" evidence="7">
    <location>
        <begin position="1"/>
        <end position="88"/>
    </location>
</feature>
<keyword evidence="2 5" id="KW-0863">Zinc-finger</keyword>
<dbReference type="Pfam" id="PF05485">
    <property type="entry name" value="THAP"/>
    <property type="match status" value="1"/>
</dbReference>
<feature type="coiled-coil region" evidence="6">
    <location>
        <begin position="88"/>
        <end position="149"/>
    </location>
</feature>
<accession>A0A667X844</accession>
<name>A0A667X844_9TELE</name>
<dbReference type="SUPFAM" id="SSF57716">
    <property type="entry name" value="Glucocorticoid receptor-like (DNA-binding domain)"/>
    <property type="match status" value="1"/>
</dbReference>
<evidence type="ECO:0000259" key="7">
    <source>
        <dbReference type="PROSITE" id="PS50950"/>
    </source>
</evidence>
<evidence type="ECO:0000256" key="3">
    <source>
        <dbReference type="ARBA" id="ARBA00022833"/>
    </source>
</evidence>
<evidence type="ECO:0000313" key="8">
    <source>
        <dbReference type="Ensembl" id="ENSMMDP00005005056.1"/>
    </source>
</evidence>